<dbReference type="EMBL" id="MFID01000032">
    <property type="protein sequence ID" value="OGF80627.1"/>
    <property type="molecule type" value="Genomic_DNA"/>
</dbReference>
<dbReference type="PANTHER" id="PTHR21314:SF0">
    <property type="entry name" value="QUEUOSINE 5'-PHOSPHATE N-GLYCOSYLASE_HYDROLASE"/>
    <property type="match status" value="1"/>
</dbReference>
<protein>
    <recommendedName>
        <fullName evidence="3">Queuosine 5'-phosphate N-glycosylase/hydrolase</fullName>
    </recommendedName>
    <alternativeName>
        <fullName evidence="4">Queuosine-nucleotide N-glycosylase/hydrolase</fullName>
    </alternativeName>
</protein>
<evidence type="ECO:0000256" key="5">
    <source>
        <dbReference type="ARBA" id="ARBA00048204"/>
    </source>
</evidence>
<dbReference type="GO" id="GO:0006400">
    <property type="term" value="P:tRNA modification"/>
    <property type="evidence" value="ECO:0007669"/>
    <property type="project" value="TreeGrafter"/>
</dbReference>
<evidence type="ECO:0000313" key="7">
    <source>
        <dbReference type="Proteomes" id="UP000178114"/>
    </source>
</evidence>
<gene>
    <name evidence="6" type="ORF">A2930_03010</name>
</gene>
<organism evidence="6 7">
    <name type="scientific">Candidatus Giovannonibacteria bacterium RIFCSPLOWO2_01_FULL_45_34</name>
    <dbReference type="NCBI Taxonomy" id="1798351"/>
    <lineage>
        <taxon>Bacteria</taxon>
        <taxon>Candidatus Giovannoniibacteriota</taxon>
    </lineage>
</organism>
<evidence type="ECO:0000313" key="6">
    <source>
        <dbReference type="EMBL" id="OGF80627.1"/>
    </source>
</evidence>
<comment type="caution">
    <text evidence="6">The sequence shown here is derived from an EMBL/GenBank/DDBJ whole genome shotgun (WGS) entry which is preliminary data.</text>
</comment>
<dbReference type="Proteomes" id="UP000178114">
    <property type="component" value="Unassembled WGS sequence"/>
</dbReference>
<sequence>MKKKRRKMNQESKKIFDAWRDTDSKRLNKHVFINPAKLAEVAEKHVKNNFEIPNWRFDGVYPKHEWAFAAFQLLANCLNFAFNIFEKPDEKYMVAVPDGPKPLTGAFAMDRKIYEWFGETIPQSDDIYQAFGDVRKTERFFRDMNEIPFSELRHECAMDFANNLVKYYQGNPLNLLEEATVWDEASKRSVLRAFNNGKGLVELLVKDFPVAYGADIRDFNGQKLAFNKRAMLVAIVLHGRALDSKEILPPVIDIEEVGPVCDYELPKALRCREIFSYSAELAELVDNWKEISENSQMEVELRAATAVACDGLLKKINKFRKACGLSQINICHLDYWLWEMGKEATISRPHLTRTNAY</sequence>
<name>A0A1F5WYB8_9BACT</name>
<reference evidence="6 7" key="1">
    <citation type="journal article" date="2016" name="Nat. Commun.">
        <title>Thousands of microbial genomes shed light on interconnected biogeochemical processes in an aquifer system.</title>
        <authorList>
            <person name="Anantharaman K."/>
            <person name="Brown C.T."/>
            <person name="Hug L.A."/>
            <person name="Sharon I."/>
            <person name="Castelle C.J."/>
            <person name="Probst A.J."/>
            <person name="Thomas B.C."/>
            <person name="Singh A."/>
            <person name="Wilkins M.J."/>
            <person name="Karaoz U."/>
            <person name="Brodie E.L."/>
            <person name="Williams K.H."/>
            <person name="Hubbard S.S."/>
            <person name="Banfield J.F."/>
        </authorList>
    </citation>
    <scope>NUCLEOTIDE SEQUENCE [LARGE SCALE GENOMIC DNA]</scope>
</reference>
<dbReference type="STRING" id="1798351.A2930_03010"/>
<evidence type="ECO:0000256" key="4">
    <source>
        <dbReference type="ARBA" id="ARBA00035393"/>
    </source>
</evidence>
<comment type="similarity">
    <text evidence="2">Belongs to the QNG1 protein family.</text>
</comment>
<dbReference type="Pfam" id="PF10343">
    <property type="entry name" value="Q_salvage"/>
    <property type="match status" value="1"/>
</dbReference>
<evidence type="ECO:0000256" key="3">
    <source>
        <dbReference type="ARBA" id="ARBA00035306"/>
    </source>
</evidence>
<keyword evidence="1" id="KW-0378">Hydrolase</keyword>
<proteinExistence type="inferred from homology"/>
<dbReference type="InterPro" id="IPR019438">
    <property type="entry name" value="Q_salvage"/>
</dbReference>
<dbReference type="PANTHER" id="PTHR21314">
    <property type="entry name" value="QUEUOSINE 5'-PHOSPHATE N-GLYCOSYLASE_HYDROLASE-RELATED"/>
    <property type="match status" value="1"/>
</dbReference>
<accession>A0A1F5WYB8</accession>
<dbReference type="AlphaFoldDB" id="A0A1F5WYB8"/>
<evidence type="ECO:0000256" key="1">
    <source>
        <dbReference type="ARBA" id="ARBA00022801"/>
    </source>
</evidence>
<comment type="catalytic activity">
    <reaction evidence="5">
        <text>queuosine 5'-phosphate + H2O = queuine + D-ribose 5-phosphate</text>
        <dbReference type="Rhea" id="RHEA:75387"/>
        <dbReference type="ChEBI" id="CHEBI:15377"/>
        <dbReference type="ChEBI" id="CHEBI:17433"/>
        <dbReference type="ChEBI" id="CHEBI:78346"/>
        <dbReference type="ChEBI" id="CHEBI:194371"/>
    </reaction>
    <physiologicalReaction direction="left-to-right" evidence="5">
        <dbReference type="Rhea" id="RHEA:75388"/>
    </physiologicalReaction>
</comment>
<evidence type="ECO:0000256" key="2">
    <source>
        <dbReference type="ARBA" id="ARBA00035119"/>
    </source>
</evidence>
<dbReference type="GO" id="GO:0016787">
    <property type="term" value="F:hydrolase activity"/>
    <property type="evidence" value="ECO:0007669"/>
    <property type="project" value="UniProtKB-KW"/>
</dbReference>